<evidence type="ECO:0000313" key="2">
    <source>
        <dbReference type="Proteomes" id="UP001232445"/>
    </source>
</evidence>
<reference evidence="1 2" key="1">
    <citation type="submission" date="2023-07" db="EMBL/GenBank/DDBJ databases">
        <title>Genomic Encyclopedia of Type Strains, Phase IV (KMG-IV): sequencing the most valuable type-strain genomes for metagenomic binning, comparative biology and taxonomic classification.</title>
        <authorList>
            <person name="Goeker M."/>
        </authorList>
    </citation>
    <scope>NUCLEOTIDE SEQUENCE [LARGE SCALE GENOMIC DNA]</scope>
    <source>
        <strain evidence="1 2">DSM 17740</strain>
    </source>
</reference>
<keyword evidence="2" id="KW-1185">Reference proteome</keyword>
<dbReference type="EMBL" id="JAUSUQ010000004">
    <property type="protein sequence ID" value="MDQ0338571.1"/>
    <property type="molecule type" value="Genomic_DNA"/>
</dbReference>
<organism evidence="1 2">
    <name type="scientific">Caldalkalibacillus uzonensis</name>
    <dbReference type="NCBI Taxonomy" id="353224"/>
    <lineage>
        <taxon>Bacteria</taxon>
        <taxon>Bacillati</taxon>
        <taxon>Bacillota</taxon>
        <taxon>Bacilli</taxon>
        <taxon>Bacillales</taxon>
        <taxon>Bacillaceae</taxon>
        <taxon>Caldalkalibacillus</taxon>
    </lineage>
</organism>
<protein>
    <submittedName>
        <fullName evidence="1">Uncharacterized protein</fullName>
    </submittedName>
</protein>
<accession>A0ABU0CQ91</accession>
<comment type="caution">
    <text evidence="1">The sequence shown here is derived from an EMBL/GenBank/DDBJ whole genome shotgun (WGS) entry which is preliminary data.</text>
</comment>
<proteinExistence type="predicted"/>
<sequence>MIEPYVTEIHTKGCPCGRVKNKRKKGHVRAKIKEILAGEQNRIHCAYTGTYSFFDLSVIPFIV</sequence>
<name>A0ABU0CQ91_9BACI</name>
<evidence type="ECO:0000313" key="1">
    <source>
        <dbReference type="EMBL" id="MDQ0338571.1"/>
    </source>
</evidence>
<dbReference type="Proteomes" id="UP001232445">
    <property type="component" value="Unassembled WGS sequence"/>
</dbReference>
<gene>
    <name evidence="1" type="ORF">J2S00_001357</name>
</gene>
<dbReference type="RefSeq" id="WP_307337672.1">
    <property type="nucleotide sequence ID" value="NZ_JAUSUQ010000004.1"/>
</dbReference>